<keyword evidence="3" id="KW-1185">Reference proteome</keyword>
<comment type="caution">
    <text evidence="2">The sequence shown here is derived from an EMBL/GenBank/DDBJ whole genome shotgun (WGS) entry which is preliminary data.</text>
</comment>
<sequence>MTWLQFSVPASSFSPLSRSPPVVTTCDGFPQTFLQNSYPFFFNFFFFFAIGFVSLLFLRRPFSFIFLVLKKRNVSF</sequence>
<dbReference type="EMBL" id="LRGB01000084">
    <property type="protein sequence ID" value="KZS21025.1"/>
    <property type="molecule type" value="Genomic_DNA"/>
</dbReference>
<feature type="transmembrane region" description="Helical" evidence="1">
    <location>
        <begin position="40"/>
        <end position="58"/>
    </location>
</feature>
<proteinExistence type="predicted"/>
<keyword evidence="1" id="KW-0472">Membrane</keyword>
<keyword evidence="1" id="KW-0812">Transmembrane</keyword>
<accession>A0A162S5B4</accession>
<dbReference type="AlphaFoldDB" id="A0A162S5B4"/>
<evidence type="ECO:0000313" key="2">
    <source>
        <dbReference type="EMBL" id="KZS21025.1"/>
    </source>
</evidence>
<protein>
    <submittedName>
        <fullName evidence="2">Uncharacterized protein</fullName>
    </submittedName>
</protein>
<name>A0A162S5B4_9CRUS</name>
<dbReference type="Proteomes" id="UP000076858">
    <property type="component" value="Unassembled WGS sequence"/>
</dbReference>
<keyword evidence="1" id="KW-1133">Transmembrane helix</keyword>
<evidence type="ECO:0000256" key="1">
    <source>
        <dbReference type="SAM" id="Phobius"/>
    </source>
</evidence>
<organism evidence="2 3">
    <name type="scientific">Daphnia magna</name>
    <dbReference type="NCBI Taxonomy" id="35525"/>
    <lineage>
        <taxon>Eukaryota</taxon>
        <taxon>Metazoa</taxon>
        <taxon>Ecdysozoa</taxon>
        <taxon>Arthropoda</taxon>
        <taxon>Crustacea</taxon>
        <taxon>Branchiopoda</taxon>
        <taxon>Diplostraca</taxon>
        <taxon>Cladocera</taxon>
        <taxon>Anomopoda</taxon>
        <taxon>Daphniidae</taxon>
        <taxon>Daphnia</taxon>
    </lineage>
</organism>
<evidence type="ECO:0000313" key="3">
    <source>
        <dbReference type="Proteomes" id="UP000076858"/>
    </source>
</evidence>
<reference evidence="2 3" key="1">
    <citation type="submission" date="2016-03" db="EMBL/GenBank/DDBJ databases">
        <title>EvidentialGene: Evidence-directed Construction of Genes on Genomes.</title>
        <authorList>
            <person name="Gilbert D.G."/>
            <person name="Choi J.-H."/>
            <person name="Mockaitis K."/>
            <person name="Colbourne J."/>
            <person name="Pfrender M."/>
        </authorList>
    </citation>
    <scope>NUCLEOTIDE SEQUENCE [LARGE SCALE GENOMIC DNA]</scope>
    <source>
        <strain evidence="2 3">Xinb3</strain>
        <tissue evidence="2">Complete organism</tissue>
    </source>
</reference>
<gene>
    <name evidence="2" type="ORF">APZ42_012173</name>
</gene>